<proteinExistence type="predicted"/>
<reference evidence="2" key="1">
    <citation type="submission" date="2020-03" db="EMBL/GenBank/DDBJ databases">
        <title>The deep terrestrial virosphere.</title>
        <authorList>
            <person name="Holmfeldt K."/>
            <person name="Nilsson E."/>
            <person name="Simone D."/>
            <person name="Lopez-Fernandez M."/>
            <person name="Wu X."/>
            <person name="de Brujin I."/>
            <person name="Lundin D."/>
            <person name="Andersson A."/>
            <person name="Bertilsson S."/>
            <person name="Dopson M."/>
        </authorList>
    </citation>
    <scope>NUCLEOTIDE SEQUENCE</scope>
    <source>
        <strain evidence="4">MM415A00124</strain>
        <strain evidence="3">MM415B00156</strain>
        <strain evidence="2">TM448A00198</strain>
    </source>
</reference>
<feature type="compositionally biased region" description="Basic and acidic residues" evidence="1">
    <location>
        <begin position="50"/>
        <end position="67"/>
    </location>
</feature>
<sequence length="73" mass="7601">MAKFTNYTPGPKGVRTVDGLVFIAPGQTSEDLDVSEGELKAAKATGWFSKAKDEEAPAPEAKPEAKPAPKGGL</sequence>
<name>A0A6H1ZCS3_9ZZZZ</name>
<evidence type="ECO:0000256" key="1">
    <source>
        <dbReference type="SAM" id="MobiDB-lite"/>
    </source>
</evidence>
<evidence type="ECO:0000313" key="2">
    <source>
        <dbReference type="EMBL" id="QJA45231.1"/>
    </source>
</evidence>
<dbReference type="EMBL" id="MT143987">
    <property type="protein sequence ID" value="QJA45231.1"/>
    <property type="molecule type" value="Genomic_DNA"/>
</dbReference>
<feature type="region of interest" description="Disordered" evidence="1">
    <location>
        <begin position="44"/>
        <end position="73"/>
    </location>
</feature>
<dbReference type="EMBL" id="MT141576">
    <property type="protein sequence ID" value="QJA67810.1"/>
    <property type="molecule type" value="Genomic_DNA"/>
</dbReference>
<evidence type="ECO:0000313" key="4">
    <source>
        <dbReference type="EMBL" id="QJI04875.1"/>
    </source>
</evidence>
<dbReference type="AlphaFoldDB" id="A0A6H1ZCS3"/>
<organism evidence="2">
    <name type="scientific">viral metagenome</name>
    <dbReference type="NCBI Taxonomy" id="1070528"/>
    <lineage>
        <taxon>unclassified sequences</taxon>
        <taxon>metagenomes</taxon>
        <taxon>organismal metagenomes</taxon>
    </lineage>
</organism>
<gene>
    <name evidence="4" type="ORF">MM415A00124_0050</name>
    <name evidence="3" type="ORF">MM415B00156_0050</name>
    <name evidence="2" type="ORF">TM448A00198_0046</name>
</gene>
<dbReference type="EMBL" id="MT145191">
    <property type="protein sequence ID" value="QJI04875.1"/>
    <property type="molecule type" value="Genomic_DNA"/>
</dbReference>
<accession>A0A6H1ZCS3</accession>
<evidence type="ECO:0000313" key="3">
    <source>
        <dbReference type="EMBL" id="QJA67810.1"/>
    </source>
</evidence>
<protein>
    <submittedName>
        <fullName evidence="2">Uncharacterized protein</fullName>
    </submittedName>
</protein>